<protein>
    <submittedName>
        <fullName evidence="1">Type VI secretion system tube protein Hcp</fullName>
    </submittedName>
</protein>
<dbReference type="Proteomes" id="UP000229278">
    <property type="component" value="Unassembled WGS sequence"/>
</dbReference>
<dbReference type="PANTHER" id="PTHR36152:SF5">
    <property type="entry name" value="PROTEIN HCP1"/>
    <property type="match status" value="1"/>
</dbReference>
<dbReference type="InterPro" id="IPR008514">
    <property type="entry name" value="T6SS_Hcp"/>
</dbReference>
<dbReference type="SUPFAM" id="SSF141452">
    <property type="entry name" value="Hcp1-like"/>
    <property type="match status" value="1"/>
</dbReference>
<dbReference type="AlphaFoldDB" id="A0A2G6PEZ2"/>
<evidence type="ECO:0000313" key="1">
    <source>
        <dbReference type="EMBL" id="PIE83137.1"/>
    </source>
</evidence>
<comment type="caution">
    <text evidence="1">The sequence shown here is derived from an EMBL/GenBank/DDBJ whole genome shotgun (WGS) entry which is preliminary data.</text>
</comment>
<organism evidence="1 2">
    <name type="scientific">Candidatus Contendibacter odensensis</name>
    <dbReference type="NCBI Taxonomy" id="1400860"/>
    <lineage>
        <taxon>Bacteria</taxon>
        <taxon>Pseudomonadati</taxon>
        <taxon>Pseudomonadota</taxon>
        <taxon>Gammaproteobacteria</taxon>
        <taxon>Candidatus Competibacteraceae</taxon>
        <taxon>Candidatus Contendibacter</taxon>
    </lineage>
</organism>
<dbReference type="EMBL" id="PDTV01000007">
    <property type="protein sequence ID" value="PIE83137.1"/>
    <property type="molecule type" value="Genomic_DNA"/>
</dbReference>
<accession>A0A2G6PEZ2</accession>
<evidence type="ECO:0000313" key="2">
    <source>
        <dbReference type="Proteomes" id="UP000229278"/>
    </source>
</evidence>
<proteinExistence type="predicted"/>
<name>A0A2G6PEZ2_9GAMM</name>
<dbReference type="Gene3D" id="2.30.110.20">
    <property type="entry name" value="Hcp1-like"/>
    <property type="match status" value="1"/>
</dbReference>
<dbReference type="PANTHER" id="PTHR36152">
    <property type="entry name" value="CYTOPLASMIC PROTEIN-RELATED"/>
    <property type="match status" value="1"/>
</dbReference>
<dbReference type="Pfam" id="PF05638">
    <property type="entry name" value="T6SS_HCP"/>
    <property type="match status" value="1"/>
</dbReference>
<dbReference type="InterPro" id="IPR053165">
    <property type="entry name" value="HSI-I_assembly_Hcp1"/>
</dbReference>
<dbReference type="InterPro" id="IPR036624">
    <property type="entry name" value="Hcp1-lik_sf"/>
</dbReference>
<sequence>MADQFLKIGDVKGECKDSAYKEWIEVLSWSWGANQLGTASHGTGLGSSKVNLQDFSFTMHFCSASPELLLSCCSGHHYPEATLVMRKPTGKDGGQQKFLEFKFKDVLVSSYQTGGVGDDLPVESLTLNFTNVTQEYFAQDEKGTTKSAGKAGWDVKTNKKV</sequence>
<reference evidence="1 2" key="1">
    <citation type="submission" date="2017-10" db="EMBL/GenBank/DDBJ databases">
        <title>Novel microbial diversity and functional potential in the marine mammal oral microbiome.</title>
        <authorList>
            <person name="Dudek N.K."/>
            <person name="Sun C.L."/>
            <person name="Burstein D."/>
            <person name="Kantor R.S."/>
            <person name="Aliaga Goltsman D.S."/>
            <person name="Bik E.M."/>
            <person name="Thomas B.C."/>
            <person name="Banfield J.F."/>
            <person name="Relman D.A."/>
        </authorList>
    </citation>
    <scope>NUCLEOTIDE SEQUENCE [LARGE SCALE GENOMIC DNA]</scope>
    <source>
        <strain evidence="1">DOLJORAL78_50_517</strain>
    </source>
</reference>
<gene>
    <name evidence="1" type="ORF">CSA09_03475</name>
</gene>